<evidence type="ECO:0000313" key="2">
    <source>
        <dbReference type="Proteomes" id="UP000246569"/>
    </source>
</evidence>
<dbReference type="RefSeq" id="WP_110016585.1">
    <property type="nucleotide sequence ID" value="NZ_QGTJ01000001.1"/>
</dbReference>
<dbReference type="AlphaFoldDB" id="A0A317N0D3"/>
<dbReference type="EMBL" id="QGTJ01000001">
    <property type="protein sequence ID" value="PWV65580.1"/>
    <property type="molecule type" value="Genomic_DNA"/>
</dbReference>
<evidence type="ECO:0008006" key="3">
    <source>
        <dbReference type="Google" id="ProtNLM"/>
    </source>
</evidence>
<dbReference type="OrthoDB" id="8563989at2"/>
<gene>
    <name evidence="1" type="ORF">C7443_10164</name>
</gene>
<dbReference type="Pfam" id="PF19653">
    <property type="entry name" value="DUF6156"/>
    <property type="match status" value="1"/>
</dbReference>
<name>A0A317N0D3_9GAMM</name>
<dbReference type="Proteomes" id="UP000246569">
    <property type="component" value="Unassembled WGS sequence"/>
</dbReference>
<protein>
    <recommendedName>
        <fullName evidence="3">YD repeat-containing protein</fullName>
    </recommendedName>
</protein>
<reference evidence="1 2" key="1">
    <citation type="submission" date="2018-05" db="EMBL/GenBank/DDBJ databases">
        <title>Genomic Encyclopedia of Type Strains, Phase IV (KMG-IV): sequencing the most valuable type-strain genomes for metagenomic binning, comparative biology and taxonomic classification.</title>
        <authorList>
            <person name="Goeker M."/>
        </authorList>
    </citation>
    <scope>NUCLEOTIDE SEQUENCE [LARGE SCALE GENOMIC DNA]</scope>
    <source>
        <strain evidence="1 2">DSM 23606</strain>
    </source>
</reference>
<comment type="caution">
    <text evidence="1">The sequence shown here is derived from an EMBL/GenBank/DDBJ whole genome shotgun (WGS) entry which is preliminary data.</text>
</comment>
<sequence length="101" mass="11376">MSTDIPGTPRTFVTYTGVKLPFRLVNELSAAEVDNRNTYFVGYYDGERINGLRKMVYGSIELEHHYSYHANGQLAQARIVDIDEEETVLCFDEAGQPLDAA</sequence>
<proteinExistence type="predicted"/>
<organism evidence="1 2">
    <name type="scientific">Plasticicumulans acidivorans</name>
    <dbReference type="NCBI Taxonomy" id="886464"/>
    <lineage>
        <taxon>Bacteria</taxon>
        <taxon>Pseudomonadati</taxon>
        <taxon>Pseudomonadota</taxon>
        <taxon>Gammaproteobacteria</taxon>
        <taxon>Candidatus Competibacteraceae</taxon>
        <taxon>Plasticicumulans</taxon>
    </lineage>
</organism>
<keyword evidence="2" id="KW-1185">Reference proteome</keyword>
<evidence type="ECO:0000313" key="1">
    <source>
        <dbReference type="EMBL" id="PWV65580.1"/>
    </source>
</evidence>
<dbReference type="InterPro" id="IPR046154">
    <property type="entry name" value="DUF6156"/>
</dbReference>
<accession>A0A317N0D3</accession>